<sequence>MWIDTPANLSTSSQHEQSVAQKLNVFLDTFDEAYREVVAQAELEQTEMSIERIYSDCSEVMITLFNSIEREFCLKKADQANCMQEPLNKSLVLISLILKEEKYRRQAVEAPDFISRLLALLEKPGSPESKVLLLRIVATIGESDRNKIEIAKLEGYKKILRLLIADNPELTQEVVRTVNHLLEFNDDHPDVADLALVTPGPATPISSPLLSPLARAPVTAFGFSPKSILSRSSVQLARPIQQLSQHSSLPPRPKSLIMDRHLSRGSSPFDSPRRQSNASSFKTMTSIDRVSQAISEVRGIFVQELGKIFPQLKDQDGLGILGMGHDETGTTNTERHYIPNEEQIQFTIAYYSQLVGQDGADFEKEGSPELKEPSQPPEPPESPEPPTLTTHPTLLQLPDPTSKGSGPASGGSSKLEKRISLKKMMSNPDFRVAMRPALEARRNSDERIYSEVSKATRGAAVELAQEEEYMRKSQPDNVLKEFMRTQGALRSLMTILGDSSSAQQNVSISKKAAKHSISTGTRLATKIDIMETVCKVLFQNSANQLEFRLMDGFSTLLKVFDEIVVPSGGTKPTESESTPVVQEPSSIESLAAESRRRELSGIAESSFSGSVPMMAGGTSKRSLLLKSLLAVFFDLALDGSARDMVQNTDAFHFLFRLMLESKQLDIRQQALYSIQDLISLNALNAVAAWRCGEIDGVIGLLREALVVRPTSGTLRGAQWELGRRLGLDMQHANAKSVVFTGLTYFDSFVVSEDTAVLAETIENGSPVYQYAIAVTRLLEYMSVMLIQDNAYILYEMSRLLMEVSFPDDSSIMINIVLRSVGRIVADMVARGVPVEEKFASIYQQIVRRMLDSQRKSTSLPPGSHNDEQEQELRDCVHTEQRLLTLHTLGLVLKGMSNSVVVFDHLQGFETLTSAILLEKRSCRHGHNSTEIATTYAASLANSNLCQDCFRSDIVISDLALWLFRELVLQDIDHSSVVTWIITLLKSTLSGIEELRRQSEATKFTSKYNQTFLQVQPELQLDQAHALLAYLYTKICATVSLVFRKSGDTKLAFGEACGMQIILSVLSSAQHPDIATAALVAIGDFFAGYEGTKALLGDSFGYDGFLEIVLDSCRPLDKVCCEIVLEVATVGNVMSAKSRPHVESDSSIYCTEIWPFIAGLLDPQMLFHAALPFTSPRKVGERNSFRVPTSPPPHLRTDRQGASLAYQTNGRGTPSRPSSVYLEENTEFSATGIPTVPSPALGSSTASSTVSGNTGATSSSNNRYSIFGISPWSSAAPPHISVSSAQEQTEGTGYIPQLIEPFDPSDDGSSRRGSMHLQRNGNSTTSLSGHEGYIGEYSPSGPMASPSNPPSQPAKGKGGVTNRKRSNSRNLGGFGLNTTNLGFQSVIPSERLAFKQLAGIVFRDADAARMTLRLLDRIVECNNPKLATDYFNLLMLLMEVTPRNKELLGSNHGLRFMLQMLFRRGRQQHGLGMNPPGYPYLPRATDPPYVDLVPALGAYDISVEDVRLLFDAVYDPLDIFFRLTADSAQIVSTRSGAMRDSLGPLPELPTTFEKSSGSRRNSSGRPRSESAGAVTPYTGRRPGGRLQGTGASTFTGIQFNPLFIGEMEQQMMYAIEKISERVDPPAYFNFNGINASLTTHPGTVEKAVAAKGGYTVSVWVKVTAFLEKETGLFCYEEENGSRTIFELYFKSLDQSNRYCLCVRTQHFPSPPEDFVFDRFDFAETGIWHHVVFVHHKTMKLMVDGCVIQSYGTFNQRRQDKDGGMIGVLGRKGRNSMSTFIPSSPALNDGNSSTMSSGVTHPYEIAQHSAPITSASSVSSGTQNQQTQQQQSTQHGSTQEPSLGFFCGQAGKVHFLHGEWDQATAEKVYNLGPASTDSWRSHDIKTPVIAVLDPEEFKSDLEGSASGTSDISSASLGSTTGGQKRNLVHGVIQGGITIHKTCAMRNLIGQVGGIQLCFRFLEMSPSHLQLVGLRVISNLLYKSPENISQFQNELDGYELMYELLSNTASELSIDHFGVLFDIAINGMIKDEHLILSSMPCVQLILRLLPGTVDSVQSYILRTLVDLLVESPENMRLWRASFGMTTLFQLFRTLPAHLRPFLMWTLESMMDGMSVQELGLLIGFIGHEDLDLFEVRRDIIEMLFKRMTTDHFLVDLLGSGLEGVTVMIGLLDSPNEHFRILVLKMIGILLSDNTKSGKAALDKPNIGIGLIRSTLEKYPLSMDVIQVLLGLAQNCYRCDPNFRLQEKGSTAGGRKSGDRKSNVSQRPPIVITPMSPVTPITPGQSLPSPSFEATPDSVLSSTPASSDINGSWSASLESPTLSKVETGRPAAKKHMHSNAAHTPFVKTNALPTEPSIVNSATSSPAMSSATALASNGGAKVTDELTYASMIRLILELTGSLAHTDLVTHTLTDLKRLMTSENMRILWEAGWVNWVGAFLTDKTRVRVTSAAENLSYNRAIGVLDGMMQKMMIFDLSRKGSITVRNKGTLVSRDEDVGVQLRLTEAALSWFDKNPNLETDAATVICKGLVILFRRVEELSRKFEEKQRQAEKARQDGMERDRVLQAQIRAQEQERERLALEAVSSALNGVLDNFGDSDKSDESDAKSGLLKADEGDTDAEEVSVERHGDESSGSDVADTNRIGIPAPLSGSTSPTCSNTSSLSLPLSTMSGTMAQSGMNQQINSREMYDSLGISPSPSGSPYASQHRQQRHQQHHQGNRRHRQLQQQRPTSISSSSLSNSSTPPALPDPTGAVFFHNHELTLHGGGGIFWPPLGLYEHFANCVNNLACYNNSAIRAAMKSSGLFKIRDSLLEKLGKPGGASGVTGSGFLSSNGIGPYAYPPSSSSSSQLHHHHHHHHSSPALFSYGSLQGPPLLHQSASMSLTTHQDSDHHHHHHNINNNNNNNNNTNANYTTINYNNSHNSINNSAAHNNYNISQPQGTPNGHHQQQQQQQRGRKRRSQAHGQTGLELGAMPPII</sequence>
<feature type="compositionally biased region" description="Low complexity" evidence="2">
    <location>
        <begin position="1239"/>
        <end position="1261"/>
    </location>
</feature>
<feature type="region of interest" description="Disordered" evidence="2">
    <location>
        <begin position="2834"/>
        <end position="2971"/>
    </location>
</feature>
<feature type="region of interest" description="Disordered" evidence="2">
    <location>
        <begin position="360"/>
        <end position="423"/>
    </location>
</feature>
<dbReference type="InterPro" id="IPR011989">
    <property type="entry name" value="ARM-like"/>
</dbReference>
<feature type="region of interest" description="Disordered" evidence="2">
    <location>
        <begin position="2587"/>
        <end position="2672"/>
    </location>
</feature>
<evidence type="ECO:0000313" key="4">
    <source>
        <dbReference type="EMBL" id="KAG9067504.1"/>
    </source>
</evidence>
<gene>
    <name evidence="4" type="ORF">KI688_012287</name>
</gene>
<feature type="compositionally biased region" description="Low complexity" evidence="2">
    <location>
        <begin position="1810"/>
        <end position="1837"/>
    </location>
</feature>
<dbReference type="SUPFAM" id="SSF49899">
    <property type="entry name" value="Concanavalin A-like lectins/glucanases"/>
    <property type="match status" value="1"/>
</dbReference>
<dbReference type="InterPro" id="IPR013320">
    <property type="entry name" value="ConA-like_dom_sf"/>
</dbReference>
<reference evidence="4" key="1">
    <citation type="submission" date="2021-06" db="EMBL/GenBank/DDBJ databases">
        <title>Genome Sequence of Mortierella hyaline Strain SCG-10, a Cold-Adapted, Nitrate-Reducing Fungus Isolated from Soil in Minnesota, USA.</title>
        <authorList>
            <person name="Aldossari N."/>
        </authorList>
    </citation>
    <scope>NUCLEOTIDE SEQUENCE</scope>
    <source>
        <strain evidence="4">SCG-10</strain>
    </source>
</reference>
<feature type="compositionally biased region" description="Low complexity" evidence="2">
    <location>
        <begin position="387"/>
        <end position="413"/>
    </location>
</feature>
<organism evidence="4 5">
    <name type="scientific">Linnemannia hyalina</name>
    <dbReference type="NCBI Taxonomy" id="64524"/>
    <lineage>
        <taxon>Eukaryota</taxon>
        <taxon>Fungi</taxon>
        <taxon>Fungi incertae sedis</taxon>
        <taxon>Mucoromycota</taxon>
        <taxon>Mortierellomycotina</taxon>
        <taxon>Mortierellomycetes</taxon>
        <taxon>Mortierellales</taxon>
        <taxon>Mortierellaceae</taxon>
        <taxon>Linnemannia</taxon>
    </lineage>
</organism>
<feature type="compositionally biased region" description="Polar residues" evidence="2">
    <location>
        <begin position="1316"/>
        <end position="1327"/>
    </location>
</feature>
<dbReference type="EMBL" id="JAHRHY010000008">
    <property type="protein sequence ID" value="KAG9067504.1"/>
    <property type="molecule type" value="Genomic_DNA"/>
</dbReference>
<feature type="compositionally biased region" description="Polar residues" evidence="2">
    <location>
        <begin position="2871"/>
        <end position="2880"/>
    </location>
</feature>
<dbReference type="Proteomes" id="UP000707451">
    <property type="component" value="Unassembled WGS sequence"/>
</dbReference>
<evidence type="ECO:0000256" key="1">
    <source>
        <dbReference type="SAM" id="Coils"/>
    </source>
</evidence>
<accession>A0A9P7XU99</accession>
<feature type="region of interest" description="Disordered" evidence="2">
    <location>
        <begin position="1898"/>
        <end position="1918"/>
    </location>
</feature>
<feature type="region of interest" description="Disordered" evidence="2">
    <location>
        <begin position="241"/>
        <end position="283"/>
    </location>
</feature>
<protein>
    <recommendedName>
        <fullName evidence="3">DUF4704 domain-containing protein</fullName>
    </recommendedName>
</protein>
<evidence type="ECO:0000256" key="2">
    <source>
        <dbReference type="SAM" id="MobiDB-lite"/>
    </source>
</evidence>
<feature type="compositionally biased region" description="Polar residues" evidence="2">
    <location>
        <begin position="2294"/>
        <end position="2320"/>
    </location>
</feature>
<feature type="compositionally biased region" description="Low complexity" evidence="2">
    <location>
        <begin position="2644"/>
        <end position="2668"/>
    </location>
</feature>
<dbReference type="InterPro" id="IPR031570">
    <property type="entry name" value="NBEA/BDCP_DUF4704"/>
</dbReference>
<feature type="region of interest" description="Disordered" evidence="2">
    <location>
        <begin position="1229"/>
        <end position="1261"/>
    </location>
</feature>
<feature type="region of interest" description="Disordered" evidence="2">
    <location>
        <begin position="1774"/>
        <end position="1797"/>
    </location>
</feature>
<feature type="compositionally biased region" description="Pro residues" evidence="2">
    <location>
        <begin position="374"/>
        <end position="386"/>
    </location>
</feature>
<feature type="compositionally biased region" description="Basic residues" evidence="2">
    <location>
        <begin position="2702"/>
        <end position="2718"/>
    </location>
</feature>
<keyword evidence="5" id="KW-1185">Reference proteome</keyword>
<name>A0A9P7XU99_9FUNG</name>
<feature type="compositionally biased region" description="Basic and acidic residues" evidence="2">
    <location>
        <begin position="2591"/>
        <end position="2600"/>
    </location>
</feature>
<feature type="region of interest" description="Disordered" evidence="2">
    <location>
        <begin position="1810"/>
        <end position="1841"/>
    </location>
</feature>
<dbReference type="Pfam" id="PF15787">
    <property type="entry name" value="DUF4704"/>
    <property type="match status" value="1"/>
</dbReference>
<feature type="domain" description="DUF4704" evidence="3">
    <location>
        <begin position="2107"/>
        <end position="2233"/>
    </location>
</feature>
<evidence type="ECO:0000259" key="3">
    <source>
        <dbReference type="Pfam" id="PF15787"/>
    </source>
</evidence>
<dbReference type="InterPro" id="IPR016024">
    <property type="entry name" value="ARM-type_fold"/>
</dbReference>
<feature type="region of interest" description="Disordered" evidence="2">
    <location>
        <begin position="1538"/>
        <end position="1590"/>
    </location>
</feature>
<proteinExistence type="predicted"/>
<keyword evidence="1" id="KW-0175">Coiled coil</keyword>
<feature type="region of interest" description="Disordered" evidence="2">
    <location>
        <begin position="1178"/>
        <end position="1199"/>
    </location>
</feature>
<feature type="compositionally biased region" description="Basic and acidic residues" evidence="2">
    <location>
        <begin position="361"/>
        <end position="372"/>
    </location>
</feature>
<feature type="compositionally biased region" description="Polar residues" evidence="2">
    <location>
        <begin position="264"/>
        <end position="283"/>
    </location>
</feature>
<feature type="region of interest" description="Disordered" evidence="2">
    <location>
        <begin position="1295"/>
        <end position="1373"/>
    </location>
</feature>
<feature type="compositionally biased region" description="Basic residues" evidence="2">
    <location>
        <begin position="2844"/>
        <end position="2853"/>
    </location>
</feature>
<feature type="compositionally biased region" description="Low complexity" evidence="2">
    <location>
        <begin position="2892"/>
        <end position="2930"/>
    </location>
</feature>
<dbReference type="Gene3D" id="1.25.10.10">
    <property type="entry name" value="Leucine-rich Repeat Variant"/>
    <property type="match status" value="2"/>
</dbReference>
<feature type="region of interest" description="Disordered" evidence="2">
    <location>
        <begin position="2684"/>
        <end position="2745"/>
    </location>
</feature>
<feature type="compositionally biased region" description="Polar residues" evidence="2">
    <location>
        <begin position="2931"/>
        <end position="2940"/>
    </location>
</feature>
<dbReference type="SUPFAM" id="SSF48371">
    <property type="entry name" value="ARM repeat"/>
    <property type="match status" value="2"/>
</dbReference>
<feature type="coiled-coil region" evidence="1">
    <location>
        <begin position="2524"/>
        <end position="2578"/>
    </location>
</feature>
<feature type="compositionally biased region" description="Low complexity" evidence="2">
    <location>
        <begin position="2719"/>
        <end position="2736"/>
    </location>
</feature>
<feature type="region of interest" description="Disordered" evidence="2">
    <location>
        <begin position="568"/>
        <end position="587"/>
    </location>
</feature>
<dbReference type="OrthoDB" id="5589702at2759"/>
<comment type="caution">
    <text evidence="4">The sequence shown here is derived from an EMBL/GenBank/DDBJ whole genome shotgun (WGS) entry which is preliminary data.</text>
</comment>
<feature type="compositionally biased region" description="Low complexity" evidence="2">
    <location>
        <begin position="1901"/>
        <end position="1916"/>
    </location>
</feature>
<evidence type="ECO:0000313" key="5">
    <source>
        <dbReference type="Proteomes" id="UP000707451"/>
    </source>
</evidence>
<feature type="compositionally biased region" description="Polar residues" evidence="2">
    <location>
        <begin position="570"/>
        <end position="587"/>
    </location>
</feature>
<feature type="region of interest" description="Disordered" evidence="2">
    <location>
        <begin position="2243"/>
        <end position="2325"/>
    </location>
</feature>